<gene>
    <name evidence="1" type="ORF">F7D73_00420</name>
</gene>
<organism evidence="1 2">
    <name type="scientific">Segatella copri</name>
    <dbReference type="NCBI Taxonomy" id="165179"/>
    <lineage>
        <taxon>Bacteria</taxon>
        <taxon>Pseudomonadati</taxon>
        <taxon>Bacteroidota</taxon>
        <taxon>Bacteroidia</taxon>
        <taxon>Bacteroidales</taxon>
        <taxon>Prevotellaceae</taxon>
        <taxon>Segatella</taxon>
    </lineage>
</organism>
<sequence length="29" mass="3284">MDIRSYTKQELALLYFPDSSPVVASAHLM</sequence>
<dbReference type="InterPro" id="IPR025342">
    <property type="entry name" value="DUF4248"/>
</dbReference>
<evidence type="ECO:0000313" key="1">
    <source>
        <dbReference type="EMBL" id="MQN79453.1"/>
    </source>
</evidence>
<dbReference type="AlphaFoldDB" id="A0A6G1TVY6"/>
<protein>
    <submittedName>
        <fullName evidence="1">DUF4248 domain-containing protein</fullName>
    </submittedName>
</protein>
<reference evidence="1 2" key="1">
    <citation type="submission" date="2019-09" db="EMBL/GenBank/DDBJ databases">
        <title>Distinct polysaccharide growth profiles of human intestinal Prevotella copri isolates.</title>
        <authorList>
            <person name="Fehlner-Peach H."/>
            <person name="Magnabosco C."/>
            <person name="Raghavan V."/>
            <person name="Scher J.U."/>
            <person name="Tett A."/>
            <person name="Cox L.M."/>
            <person name="Gottsegen C."/>
            <person name="Watters A."/>
            <person name="Wiltshire- Gordon J.D."/>
            <person name="Segata N."/>
            <person name="Bonneau R."/>
            <person name="Littman D.R."/>
        </authorList>
    </citation>
    <scope>NUCLEOTIDE SEQUENCE [LARGE SCALE GENOMIC DNA]</scope>
    <source>
        <strain evidence="2">iA622</strain>
    </source>
</reference>
<dbReference type="Pfam" id="PF14053">
    <property type="entry name" value="DUF4248"/>
    <property type="match status" value="1"/>
</dbReference>
<proteinExistence type="predicted"/>
<name>A0A6G1TVY6_9BACT</name>
<comment type="caution">
    <text evidence="1">The sequence shown here is derived from an EMBL/GenBank/DDBJ whole genome shotgun (WGS) entry which is preliminary data.</text>
</comment>
<evidence type="ECO:0000313" key="2">
    <source>
        <dbReference type="Proteomes" id="UP000480425"/>
    </source>
</evidence>
<dbReference type="EMBL" id="VZCB01000003">
    <property type="protein sequence ID" value="MQN79453.1"/>
    <property type="molecule type" value="Genomic_DNA"/>
</dbReference>
<feature type="non-terminal residue" evidence="1">
    <location>
        <position position="29"/>
    </location>
</feature>
<accession>A0A6G1TVY6</accession>
<dbReference type="RefSeq" id="WP_153121780.1">
    <property type="nucleotide sequence ID" value="NZ_VZCB01000003.1"/>
</dbReference>
<dbReference type="Proteomes" id="UP000480425">
    <property type="component" value="Unassembled WGS sequence"/>
</dbReference>